<dbReference type="AlphaFoldDB" id="I1XJS9"/>
<dbReference type="Proteomes" id="UP000009144">
    <property type="component" value="Chromosome"/>
</dbReference>
<evidence type="ECO:0000313" key="1">
    <source>
        <dbReference type="EMBL" id="AFI84648.1"/>
    </source>
</evidence>
<evidence type="ECO:0000313" key="2">
    <source>
        <dbReference type="Proteomes" id="UP000009144"/>
    </source>
</evidence>
<dbReference type="EMBL" id="CP003390">
    <property type="protein sequence ID" value="AFI84648.1"/>
    <property type="molecule type" value="Genomic_DNA"/>
</dbReference>
<dbReference type="PATRIC" id="fig|754476.3.peg.1808"/>
<organism evidence="1 2">
    <name type="scientific">Methylophaga nitratireducenticrescens</name>
    <dbReference type="NCBI Taxonomy" id="754476"/>
    <lineage>
        <taxon>Bacteria</taxon>
        <taxon>Pseudomonadati</taxon>
        <taxon>Pseudomonadota</taxon>
        <taxon>Gammaproteobacteria</taxon>
        <taxon>Thiotrichales</taxon>
        <taxon>Piscirickettsiaceae</taxon>
        <taxon>Methylophaga</taxon>
    </lineage>
</organism>
<reference evidence="1 2" key="1">
    <citation type="journal article" date="2012" name="J. Bacteriol.">
        <title>Complete genome sequences of Methylophaga sp. strain JAM1 and Methylophaga sp. strain JAM7.</title>
        <authorList>
            <person name="Villeneuve C."/>
            <person name="Martineau C."/>
            <person name="Mauffrey F."/>
            <person name="Villemur R."/>
        </authorList>
    </citation>
    <scope>NUCLEOTIDE SEQUENCE [LARGE SCALE GENOMIC DNA]</scope>
    <source>
        <strain evidence="1 2">JAM1</strain>
    </source>
</reference>
<accession>I1XJS9</accession>
<gene>
    <name evidence="1" type="ordered locus">Q7A_1830</name>
</gene>
<dbReference type="HOGENOM" id="CLU_3292311_0_0_6"/>
<protein>
    <submittedName>
        <fullName evidence="1">Uncharacterized protein</fullName>
    </submittedName>
</protein>
<name>I1XJS9_METNJ</name>
<keyword evidence="2" id="KW-1185">Reference proteome</keyword>
<proteinExistence type="predicted"/>
<sequence length="40" mass="4560">MNSEALQQMQRKCFKHGDKSQLETLRKNGISLRLADAKGQ</sequence>
<reference evidence="1 2" key="2">
    <citation type="journal article" date="2013" name="Int. J. Syst. Evol. Microbiol.">
        <title>Methylophaga nitratireducenticrescens sp. nov. and Methylophaga frappieri sp. nov., isolated from the biofilm of the methanol-fed denitrification system treating the seawater at the Montreal Biodome.</title>
        <authorList>
            <person name="Villeneuve C."/>
            <person name="Martineau C."/>
            <person name="Mauffrey F."/>
            <person name="Villemur R."/>
        </authorList>
    </citation>
    <scope>NUCLEOTIDE SEQUENCE [LARGE SCALE GENOMIC DNA]</scope>
    <source>
        <strain evidence="1 2">JAM1</strain>
    </source>
</reference>